<name>A0ABY2H3V5_9HYPO</name>
<gene>
    <name evidence="2" type="ORF">CCMA1212_005010</name>
</gene>
<reference evidence="2 3" key="1">
    <citation type="submission" date="2018-01" db="EMBL/GenBank/DDBJ databases">
        <title>Genome characterization of the sugarcane-associated fungus Trichoderma ghanense CCMA-1212 and their application in lignocelulose bioconversion.</title>
        <authorList>
            <person name="Steindorff A.S."/>
            <person name="Mendes T.D."/>
            <person name="Vilela E.S.D."/>
            <person name="Rodrigues D.S."/>
            <person name="Formighieri E.F."/>
            <person name="Melo I.S."/>
            <person name="Favaro L.C.L."/>
        </authorList>
    </citation>
    <scope>NUCLEOTIDE SEQUENCE [LARGE SCALE GENOMIC DNA]</scope>
    <source>
        <strain evidence="2 3">CCMA-1212</strain>
    </source>
</reference>
<proteinExistence type="predicted"/>
<protein>
    <recommendedName>
        <fullName evidence="1">Peptidase metallopeptidase domain-containing protein</fullName>
    </recommendedName>
</protein>
<dbReference type="InterPro" id="IPR006026">
    <property type="entry name" value="Peptidase_Metallo"/>
</dbReference>
<dbReference type="InterPro" id="IPR024079">
    <property type="entry name" value="MetalloPept_cat_dom_sf"/>
</dbReference>
<evidence type="ECO:0000313" key="2">
    <source>
        <dbReference type="EMBL" id="TFB02888.1"/>
    </source>
</evidence>
<dbReference type="EMBL" id="PPTA01000006">
    <property type="protein sequence ID" value="TFB02888.1"/>
    <property type="molecule type" value="Genomic_DNA"/>
</dbReference>
<feature type="domain" description="Peptidase metallopeptidase" evidence="1">
    <location>
        <begin position="184"/>
        <end position="343"/>
    </location>
</feature>
<dbReference type="SUPFAM" id="SSF55486">
    <property type="entry name" value="Metalloproteases ('zincins'), catalytic domain"/>
    <property type="match status" value="1"/>
</dbReference>
<dbReference type="SMART" id="SM00235">
    <property type="entry name" value="ZnMc"/>
    <property type="match status" value="1"/>
</dbReference>
<dbReference type="Gene3D" id="3.40.390.10">
    <property type="entry name" value="Collagenase (Catalytic Domain)"/>
    <property type="match status" value="1"/>
</dbReference>
<dbReference type="RefSeq" id="XP_073559089.1">
    <property type="nucleotide sequence ID" value="XM_073702291.1"/>
</dbReference>
<sequence>MRDLPYSYSALRPHLYLSANDIALIEAARLANGHGHSCSDAAVHGTLDGTADGTLQATPDDTPDGSSVGTPTVIDHGHVLVDAMCTGGFCGGHGADPILNGLRVHELYDHIWSPNDEYPPELEIGDEGDEAAGLPPSTIAEKALAADRLHQLPDLFRILDPAFSYNCATERLACVELRIGSYGRIPRWRKGSELSYIVCTESFPPPLSLVVEDAMKQAISMWQGIGVSFKQVPRDSRATFAVRFEGGKCKGYAISFLPDTEPAELLVYEKSESKAEYLSNILAHEVGHILGLRHGFAHKRERGNPSVFFGSEDDQSVMLYYDHLRKHKVSELDLQGVRDFYEYDQAEYDGLKIEDVEPKLHDFGEAHISSRAMRESAADRISRRYSH</sequence>
<evidence type="ECO:0000259" key="1">
    <source>
        <dbReference type="SMART" id="SM00235"/>
    </source>
</evidence>
<dbReference type="GeneID" id="300576741"/>
<comment type="caution">
    <text evidence="2">The sequence shown here is derived from an EMBL/GenBank/DDBJ whole genome shotgun (WGS) entry which is preliminary data.</text>
</comment>
<accession>A0ABY2H3V5</accession>
<organism evidence="2 3">
    <name type="scientific">Trichoderma ghanense</name>
    <dbReference type="NCBI Taxonomy" id="65468"/>
    <lineage>
        <taxon>Eukaryota</taxon>
        <taxon>Fungi</taxon>
        <taxon>Dikarya</taxon>
        <taxon>Ascomycota</taxon>
        <taxon>Pezizomycotina</taxon>
        <taxon>Sordariomycetes</taxon>
        <taxon>Hypocreomycetidae</taxon>
        <taxon>Hypocreales</taxon>
        <taxon>Hypocreaceae</taxon>
        <taxon>Trichoderma</taxon>
    </lineage>
</organism>
<dbReference type="Proteomes" id="UP001642720">
    <property type="component" value="Unassembled WGS sequence"/>
</dbReference>
<keyword evidence="3" id="KW-1185">Reference proteome</keyword>
<evidence type="ECO:0000313" key="3">
    <source>
        <dbReference type="Proteomes" id="UP001642720"/>
    </source>
</evidence>